<keyword evidence="4" id="KW-1185">Reference proteome</keyword>
<feature type="region of interest" description="Disordered" evidence="2">
    <location>
        <begin position="299"/>
        <end position="367"/>
    </location>
</feature>
<feature type="compositionally biased region" description="Polar residues" evidence="2">
    <location>
        <begin position="386"/>
        <end position="412"/>
    </location>
</feature>
<dbReference type="InterPro" id="IPR037470">
    <property type="entry name" value="IVY1"/>
</dbReference>
<keyword evidence="1" id="KW-0175">Coiled coil</keyword>
<feature type="region of interest" description="Disordered" evidence="2">
    <location>
        <begin position="386"/>
        <end position="481"/>
    </location>
</feature>
<dbReference type="EMBL" id="FXLY01000006">
    <property type="protein sequence ID" value="SMN20907.1"/>
    <property type="molecule type" value="Genomic_DNA"/>
</dbReference>
<feature type="coiled-coil region" evidence="1">
    <location>
        <begin position="231"/>
        <end position="258"/>
    </location>
</feature>
<organism evidence="3 4">
    <name type="scientific">Maudiozyma saulgeensis</name>
    <dbReference type="NCBI Taxonomy" id="1789683"/>
    <lineage>
        <taxon>Eukaryota</taxon>
        <taxon>Fungi</taxon>
        <taxon>Dikarya</taxon>
        <taxon>Ascomycota</taxon>
        <taxon>Saccharomycotina</taxon>
        <taxon>Saccharomycetes</taxon>
        <taxon>Saccharomycetales</taxon>
        <taxon>Saccharomycetaceae</taxon>
        <taxon>Maudiozyma</taxon>
    </lineage>
</organism>
<feature type="region of interest" description="Disordered" evidence="2">
    <location>
        <begin position="51"/>
        <end position="88"/>
    </location>
</feature>
<dbReference type="PANTHER" id="PTHR38407:SF1">
    <property type="entry name" value="PROTEIN IVY1"/>
    <property type="match status" value="1"/>
</dbReference>
<dbReference type="GO" id="GO:0042144">
    <property type="term" value="P:vacuole fusion, non-autophagic"/>
    <property type="evidence" value="ECO:0007669"/>
    <property type="project" value="InterPro"/>
</dbReference>
<evidence type="ECO:0000313" key="3">
    <source>
        <dbReference type="EMBL" id="SMN20907.1"/>
    </source>
</evidence>
<evidence type="ECO:0000256" key="2">
    <source>
        <dbReference type="SAM" id="MobiDB-lite"/>
    </source>
</evidence>
<dbReference type="STRING" id="1789683.A0A1X7R5H4"/>
<evidence type="ECO:0000256" key="1">
    <source>
        <dbReference type="SAM" id="Coils"/>
    </source>
</evidence>
<sequence length="481" mass="54649">MSNIDSSTITPERYAPHLSEFYPIMNSNNNNNQQNDDTRTRQQDGLLLNQTIISPQRSDHTTPSSRFALLPSSHNSLRRPSSVASNSQSIMSDLQTLITRRDVKQTKEAMKSLNNTSKELSDALATVARCSSKMACEFENFAHLKGCNDDTAEKFMNASGLFHLVGNHELIMSEFINNLLIDSVTDMMDEFQFKSKSLENKFNSKRKEESLKLKIQEKFNNDFSKRNVRNLISYRESLNNLQNQLDQLEILKYDYYNDSYQLVESTCNNVLKNVASITRAQVEISENIARKGWSGGGLDDLLIDANDPFTQNEDDEEEQNEEDEEEEEEEEEDNDETDHIMSSIPEEESDTNNHRNNNSNDNINRTTNMEATKNDNLSNSMEQLRVQSMPQSTDNNSRSIIGATGDTSNIITSDGSNSSHNNNNEEIEEQLSDNENDNSFALPLSNSVGVRTSSILDEEEEEEEEDDGDDNEHTRHNNESL</sequence>
<dbReference type="GO" id="GO:0000329">
    <property type="term" value="C:fungal-type vacuole membrane"/>
    <property type="evidence" value="ECO:0007669"/>
    <property type="project" value="InterPro"/>
</dbReference>
<feature type="compositionally biased region" description="Polar residues" evidence="2">
    <location>
        <begin position="72"/>
        <end position="88"/>
    </location>
</feature>
<name>A0A1X7R5H4_9SACH</name>
<feature type="compositionally biased region" description="Polar residues" evidence="2">
    <location>
        <begin position="444"/>
        <end position="455"/>
    </location>
</feature>
<feature type="compositionally biased region" description="Low complexity" evidence="2">
    <location>
        <begin position="354"/>
        <end position="367"/>
    </location>
</feature>
<protein>
    <submittedName>
        <fullName evidence="3">Similar to Saccharomyces cerevisiae YDR229W IVY1 Phospholipid-binding protein that interacts with both Ypt7p and Vps33p</fullName>
    </submittedName>
</protein>
<reference evidence="3 4" key="1">
    <citation type="submission" date="2017-04" db="EMBL/GenBank/DDBJ databases">
        <authorList>
            <person name="Afonso C.L."/>
            <person name="Miller P.J."/>
            <person name="Scott M.A."/>
            <person name="Spackman E."/>
            <person name="Goraichik I."/>
            <person name="Dimitrov K.M."/>
            <person name="Suarez D.L."/>
            <person name="Swayne D.E."/>
        </authorList>
    </citation>
    <scope>NUCLEOTIDE SEQUENCE [LARGE SCALE GENOMIC DNA]</scope>
</reference>
<feature type="compositionally biased region" description="Acidic residues" evidence="2">
    <location>
        <begin position="312"/>
        <end position="336"/>
    </location>
</feature>
<dbReference type="Proteomes" id="UP000196158">
    <property type="component" value="Unassembled WGS sequence"/>
</dbReference>
<dbReference type="PANTHER" id="PTHR38407">
    <property type="entry name" value="PROTEIN IVY1"/>
    <property type="match status" value="1"/>
</dbReference>
<feature type="compositionally biased region" description="Low complexity" evidence="2">
    <location>
        <begin position="413"/>
        <end position="424"/>
    </location>
</feature>
<gene>
    <name evidence="3" type="ORF">KASA_0M03388G</name>
</gene>
<accession>A0A1X7R5H4</accession>
<evidence type="ECO:0000313" key="4">
    <source>
        <dbReference type="Proteomes" id="UP000196158"/>
    </source>
</evidence>
<feature type="compositionally biased region" description="Acidic residues" evidence="2">
    <location>
        <begin position="425"/>
        <end position="436"/>
    </location>
</feature>
<dbReference type="OrthoDB" id="5594612at2759"/>
<feature type="compositionally biased region" description="Basic and acidic residues" evidence="2">
    <location>
        <begin position="471"/>
        <end position="481"/>
    </location>
</feature>
<dbReference type="AlphaFoldDB" id="A0A1X7R5H4"/>
<proteinExistence type="predicted"/>
<dbReference type="GO" id="GO:0005543">
    <property type="term" value="F:phospholipid binding"/>
    <property type="evidence" value="ECO:0007669"/>
    <property type="project" value="InterPro"/>
</dbReference>
<feature type="compositionally biased region" description="Polar residues" evidence="2">
    <location>
        <begin position="51"/>
        <end position="65"/>
    </location>
</feature>
<feature type="compositionally biased region" description="Acidic residues" evidence="2">
    <location>
        <begin position="456"/>
        <end position="470"/>
    </location>
</feature>